<proteinExistence type="predicted"/>
<gene>
    <name evidence="1" type="ORF">BIV18_08635</name>
</gene>
<keyword evidence="2" id="KW-1185">Reference proteome</keyword>
<dbReference type="EMBL" id="MJIH01000001">
    <property type="protein sequence ID" value="OLR65571.1"/>
    <property type="molecule type" value="Genomic_DNA"/>
</dbReference>
<dbReference type="STRING" id="1465756.BIV18_08635"/>
<dbReference type="Proteomes" id="UP000187166">
    <property type="component" value="Unassembled WGS sequence"/>
</dbReference>
<evidence type="ECO:0000313" key="2">
    <source>
        <dbReference type="Proteomes" id="UP000187166"/>
    </source>
</evidence>
<sequence>MNFIKIKNILISFLILFSLSLVLVLGIPREKTIIKIKTSYGRNFPQNITYKGEKGLIKYKIDLKLNENNIKKDPNSDKYYAEYSGTIRPEAFTFK</sequence>
<organism evidence="1 2">
    <name type="scientific">Peptoniphilus porci</name>
    <dbReference type="NCBI Taxonomy" id="2652280"/>
    <lineage>
        <taxon>Bacteria</taxon>
        <taxon>Bacillati</taxon>
        <taxon>Bacillota</taxon>
        <taxon>Tissierellia</taxon>
        <taxon>Tissierellales</taxon>
        <taxon>Peptoniphilaceae</taxon>
        <taxon>Peptoniphilus</taxon>
    </lineage>
</organism>
<evidence type="ECO:0000313" key="1">
    <source>
        <dbReference type="EMBL" id="OLR65571.1"/>
    </source>
</evidence>
<reference evidence="1 2" key="1">
    <citation type="journal article" date="2016" name="Appl. Environ. Microbiol.">
        <title>Function and Phylogeny of Bacterial Butyryl Coenzyme A:Acetate Transferases and Their Diversity in the Proximal Colon of Swine.</title>
        <authorList>
            <person name="Trachsel J."/>
            <person name="Bayles D.O."/>
            <person name="Looft T."/>
            <person name="Levine U.Y."/>
            <person name="Allen H.K."/>
        </authorList>
    </citation>
    <scope>NUCLEOTIDE SEQUENCE [LARGE SCALE GENOMIC DNA]</scope>
    <source>
        <strain evidence="1 2">35-6-1</strain>
    </source>
</reference>
<name>A0A1U7M1M4_9FIRM</name>
<protein>
    <submittedName>
        <fullName evidence="1">Uncharacterized protein</fullName>
    </submittedName>
</protein>
<dbReference type="AlphaFoldDB" id="A0A1U7M1M4"/>
<accession>A0A1U7M1M4</accession>
<comment type="caution">
    <text evidence="1">The sequence shown here is derived from an EMBL/GenBank/DDBJ whole genome shotgun (WGS) entry which is preliminary data.</text>
</comment>